<evidence type="ECO:0000313" key="2">
    <source>
        <dbReference type="EMBL" id="GGV95913.1"/>
    </source>
</evidence>
<organism evidence="2 3">
    <name type="scientific">Streptomyces gelaticus</name>
    <dbReference type="NCBI Taxonomy" id="285446"/>
    <lineage>
        <taxon>Bacteria</taxon>
        <taxon>Bacillati</taxon>
        <taxon>Actinomycetota</taxon>
        <taxon>Actinomycetes</taxon>
        <taxon>Kitasatosporales</taxon>
        <taxon>Streptomycetaceae</taxon>
        <taxon>Streptomyces</taxon>
    </lineage>
</organism>
<accession>A0ABQ2W7S6</accession>
<protein>
    <submittedName>
        <fullName evidence="2">Uncharacterized protein</fullName>
    </submittedName>
</protein>
<feature type="compositionally biased region" description="Polar residues" evidence="1">
    <location>
        <begin position="1"/>
        <end position="15"/>
    </location>
</feature>
<keyword evidence="3" id="KW-1185">Reference proteome</keyword>
<evidence type="ECO:0000313" key="3">
    <source>
        <dbReference type="Proteomes" id="UP000660675"/>
    </source>
</evidence>
<gene>
    <name evidence="2" type="ORF">GCM10015535_64360</name>
</gene>
<feature type="region of interest" description="Disordered" evidence="1">
    <location>
        <begin position="1"/>
        <end position="23"/>
    </location>
</feature>
<dbReference type="EMBL" id="BMTF01000035">
    <property type="protein sequence ID" value="GGV95913.1"/>
    <property type="molecule type" value="Genomic_DNA"/>
</dbReference>
<comment type="caution">
    <text evidence="2">The sequence shown here is derived from an EMBL/GenBank/DDBJ whole genome shotgun (WGS) entry which is preliminary data.</text>
</comment>
<sequence length="79" mass="8693">MLTPLNITEVTSNPPSARRLSGRGFLGRPLRPWTMNGAILPAGGMWATPREAARLVTELLVERKLGEPALTWQTSGRLR</sequence>
<proteinExistence type="predicted"/>
<name>A0ABQ2W7S6_9ACTN</name>
<dbReference type="Proteomes" id="UP000660675">
    <property type="component" value="Unassembled WGS sequence"/>
</dbReference>
<reference evidence="3" key="1">
    <citation type="journal article" date="2019" name="Int. J. Syst. Evol. Microbiol.">
        <title>The Global Catalogue of Microorganisms (GCM) 10K type strain sequencing project: providing services to taxonomists for standard genome sequencing and annotation.</title>
        <authorList>
            <consortium name="The Broad Institute Genomics Platform"/>
            <consortium name="The Broad Institute Genome Sequencing Center for Infectious Disease"/>
            <person name="Wu L."/>
            <person name="Ma J."/>
        </authorList>
    </citation>
    <scope>NUCLEOTIDE SEQUENCE [LARGE SCALE GENOMIC DNA]</scope>
    <source>
        <strain evidence="3">JCM 4376</strain>
    </source>
</reference>
<evidence type="ECO:0000256" key="1">
    <source>
        <dbReference type="SAM" id="MobiDB-lite"/>
    </source>
</evidence>